<protein>
    <submittedName>
        <fullName evidence="4">5557_t:CDS:1</fullName>
    </submittedName>
</protein>
<reference evidence="4" key="1">
    <citation type="submission" date="2021-06" db="EMBL/GenBank/DDBJ databases">
        <authorList>
            <person name="Kallberg Y."/>
            <person name="Tangrot J."/>
            <person name="Rosling A."/>
        </authorList>
    </citation>
    <scope>NUCLEOTIDE SEQUENCE</scope>
    <source>
        <strain evidence="4">BR232B</strain>
    </source>
</reference>
<evidence type="ECO:0000256" key="1">
    <source>
        <dbReference type="SAM" id="Coils"/>
    </source>
</evidence>
<dbReference type="AlphaFoldDB" id="A0A9N9AJA8"/>
<evidence type="ECO:0000259" key="3">
    <source>
        <dbReference type="Pfam" id="PF00069"/>
    </source>
</evidence>
<dbReference type="SUPFAM" id="SSF56112">
    <property type="entry name" value="Protein kinase-like (PK-like)"/>
    <property type="match status" value="1"/>
</dbReference>
<evidence type="ECO:0000313" key="4">
    <source>
        <dbReference type="EMBL" id="CAG8535062.1"/>
    </source>
</evidence>
<organism evidence="4 5">
    <name type="scientific">Paraglomus brasilianum</name>
    <dbReference type="NCBI Taxonomy" id="144538"/>
    <lineage>
        <taxon>Eukaryota</taxon>
        <taxon>Fungi</taxon>
        <taxon>Fungi incertae sedis</taxon>
        <taxon>Mucoromycota</taxon>
        <taxon>Glomeromycotina</taxon>
        <taxon>Glomeromycetes</taxon>
        <taxon>Paraglomerales</taxon>
        <taxon>Paraglomeraceae</taxon>
        <taxon>Paraglomus</taxon>
    </lineage>
</organism>
<dbReference type="Pfam" id="PF00069">
    <property type="entry name" value="Pkinase"/>
    <property type="match status" value="1"/>
</dbReference>
<dbReference type="EMBL" id="CAJVPI010000438">
    <property type="protein sequence ID" value="CAG8535062.1"/>
    <property type="molecule type" value="Genomic_DNA"/>
</dbReference>
<feature type="non-terminal residue" evidence="4">
    <location>
        <position position="1"/>
    </location>
</feature>
<dbReference type="Proteomes" id="UP000789739">
    <property type="component" value="Unassembled WGS sequence"/>
</dbReference>
<dbReference type="GO" id="GO:0004672">
    <property type="term" value="F:protein kinase activity"/>
    <property type="evidence" value="ECO:0007669"/>
    <property type="project" value="InterPro"/>
</dbReference>
<keyword evidence="5" id="KW-1185">Reference proteome</keyword>
<dbReference type="Gene3D" id="1.10.510.10">
    <property type="entry name" value="Transferase(Phosphotransferase) domain 1"/>
    <property type="match status" value="1"/>
</dbReference>
<sequence length="637" mass="72713">KENSDVKAKNTKLKQATEANAELKTRFEELVKKIKQNTSNLIAENSELRDRVTKLEQKQTQSDSVHVLEDSILHEASSDISSNIHTYSSEPKSSENKEIDEFLDFKNHKKKGTDKLRQELFNTSLDLQDHSISKNIKPGQIEISETARPEKFGGMDGSAKCINSFDINEVSQNLAQLCDTAIEQIERQKAELMLGQYDPNSHPVTSRSRSKANTKDSYSSNTDNFKKIITGLKGTIAKGQQTLKKPPGPGKQKADELSMNRFLDNLIDDTGLPGEDYDYDPVEDLRLQFEQLGINQAKLARVIHAVSKSSQYKCSKFRPDFSYLIHHACLTRGEEKGPNSDDNPEVELASKLTWTYGDSLHFRVLCAWHHGYILLRRKSSQAEGLSYLFTGNTGWTYTGFQYRNKHRPIVNSSSSNPSRSFRARVCHPPQIKRQNNRAVASLQASVIKRYYEAGSVEKLKNLYREMENSNVPFIDHLDGTNTMETETPFAIFPPKGVRHKPTSKKQLSLHEIGFMHRDLCWDNVLKFIDQDKWFIIDFDDACHTPSSTPSIQLACNNHAPEIFQPDHNESVDIWSVGYLIRTAFVEVQELSNYASMTLMAKEHLDRRTAKEALRWLWNNYRDILGEQFSEDVTIKDI</sequence>
<feature type="coiled-coil region" evidence="1">
    <location>
        <begin position="6"/>
        <end position="58"/>
    </location>
</feature>
<dbReference type="OrthoDB" id="2379186at2759"/>
<proteinExistence type="predicted"/>
<comment type="caution">
    <text evidence="4">The sequence shown here is derived from an EMBL/GenBank/DDBJ whole genome shotgun (WGS) entry which is preliminary data.</text>
</comment>
<evidence type="ECO:0000313" key="5">
    <source>
        <dbReference type="Proteomes" id="UP000789739"/>
    </source>
</evidence>
<gene>
    <name evidence="4" type="ORF">PBRASI_LOCUS4303</name>
</gene>
<dbReference type="InterPro" id="IPR011009">
    <property type="entry name" value="Kinase-like_dom_sf"/>
</dbReference>
<evidence type="ECO:0000256" key="2">
    <source>
        <dbReference type="SAM" id="MobiDB-lite"/>
    </source>
</evidence>
<keyword evidence="1" id="KW-0175">Coiled coil</keyword>
<accession>A0A9N9AJA8</accession>
<feature type="region of interest" description="Disordered" evidence="2">
    <location>
        <begin position="196"/>
        <end position="220"/>
    </location>
</feature>
<dbReference type="InterPro" id="IPR000719">
    <property type="entry name" value="Prot_kinase_dom"/>
</dbReference>
<name>A0A9N9AJA8_9GLOM</name>
<feature type="compositionally biased region" description="Polar residues" evidence="2">
    <location>
        <begin position="198"/>
        <end position="207"/>
    </location>
</feature>
<feature type="domain" description="Protein kinase" evidence="3">
    <location>
        <begin position="509"/>
        <end position="597"/>
    </location>
</feature>
<dbReference type="GO" id="GO:0005524">
    <property type="term" value="F:ATP binding"/>
    <property type="evidence" value="ECO:0007669"/>
    <property type="project" value="InterPro"/>
</dbReference>